<accession>A0A4R0PZD9</accession>
<keyword evidence="2" id="KW-1185">Reference proteome</keyword>
<dbReference type="EMBL" id="SJSO01000003">
    <property type="protein sequence ID" value="TCD28622.1"/>
    <property type="molecule type" value="Genomic_DNA"/>
</dbReference>
<reference evidence="1 2" key="1">
    <citation type="submission" date="2019-02" db="EMBL/GenBank/DDBJ databases">
        <title>Pedobacter sp. RP-3-21 sp. nov., isolated from Arctic soil.</title>
        <authorList>
            <person name="Dahal R.H."/>
        </authorList>
    </citation>
    <scope>NUCLEOTIDE SEQUENCE [LARGE SCALE GENOMIC DNA]</scope>
    <source>
        <strain evidence="1 2">RP-3-21</strain>
    </source>
</reference>
<comment type="caution">
    <text evidence="1">The sequence shown here is derived from an EMBL/GenBank/DDBJ whole genome shotgun (WGS) entry which is preliminary data.</text>
</comment>
<sequence>MTLIKINYQTQQNTRLVTQPNKINLNQLSHGSPPPVLPPHKIFKFPPEPFPFIPVPKKATTKSTQQPLAASTNNIERGYFAPSAPIMQQKLTKTVSINFPNQFITVS</sequence>
<name>A0A4R0PZD9_9SPHI</name>
<dbReference type="Proteomes" id="UP000293925">
    <property type="component" value="Unassembled WGS sequence"/>
</dbReference>
<evidence type="ECO:0000313" key="2">
    <source>
        <dbReference type="Proteomes" id="UP000293925"/>
    </source>
</evidence>
<evidence type="ECO:0000313" key="1">
    <source>
        <dbReference type="EMBL" id="TCD28622.1"/>
    </source>
</evidence>
<proteinExistence type="predicted"/>
<organism evidence="1 2">
    <name type="scientific">Pedobacter psychrodurus</name>
    <dbReference type="NCBI Taxonomy" id="2530456"/>
    <lineage>
        <taxon>Bacteria</taxon>
        <taxon>Pseudomonadati</taxon>
        <taxon>Bacteroidota</taxon>
        <taxon>Sphingobacteriia</taxon>
        <taxon>Sphingobacteriales</taxon>
        <taxon>Sphingobacteriaceae</taxon>
        <taxon>Pedobacter</taxon>
    </lineage>
</organism>
<gene>
    <name evidence="1" type="ORF">EZ456_04330</name>
</gene>
<dbReference type="RefSeq" id="WP_131527658.1">
    <property type="nucleotide sequence ID" value="NZ_SJSO01000003.1"/>
</dbReference>
<protein>
    <submittedName>
        <fullName evidence="1">Uncharacterized protein</fullName>
    </submittedName>
</protein>
<dbReference type="AlphaFoldDB" id="A0A4R0PZD9"/>